<evidence type="ECO:0000256" key="12">
    <source>
        <dbReference type="ARBA" id="ARBA00049360"/>
    </source>
</evidence>
<feature type="transmembrane region" description="Helical" evidence="13">
    <location>
        <begin position="394"/>
        <end position="414"/>
    </location>
</feature>
<feature type="domain" description="P5B-type ATPase N-terminal" evidence="16">
    <location>
        <begin position="194"/>
        <end position="315"/>
    </location>
</feature>
<accession>A0AAV9JE35</accession>
<feature type="transmembrane region" description="Helical" evidence="13">
    <location>
        <begin position="1124"/>
        <end position="1142"/>
    </location>
</feature>
<keyword evidence="4 13" id="KW-0812">Transmembrane</keyword>
<dbReference type="NCBIfam" id="TIGR01494">
    <property type="entry name" value="ATPase_P-type"/>
    <property type="match status" value="1"/>
</dbReference>
<feature type="transmembrane region" description="Helical" evidence="13">
    <location>
        <begin position="369"/>
        <end position="388"/>
    </location>
</feature>
<dbReference type="GO" id="GO:0005524">
    <property type="term" value="F:ATP binding"/>
    <property type="evidence" value="ECO:0007669"/>
    <property type="project" value="UniProtKB-UniRule"/>
</dbReference>
<name>A0AAV9JE35_9PEZI</name>
<dbReference type="FunFam" id="1.20.1110.10:FF:000032">
    <property type="entry name" value="Cation-transporting ATPase"/>
    <property type="match status" value="1"/>
</dbReference>
<dbReference type="InterPro" id="IPR044492">
    <property type="entry name" value="P_typ_ATPase_HD_dom"/>
</dbReference>
<dbReference type="NCBIfam" id="TIGR01657">
    <property type="entry name" value="P-ATPase-V"/>
    <property type="match status" value="1"/>
</dbReference>
<feature type="transmembrane region" description="Helical" evidence="13">
    <location>
        <begin position="1235"/>
        <end position="1253"/>
    </location>
</feature>
<dbReference type="GO" id="GO:0016887">
    <property type="term" value="F:ATP hydrolysis activity"/>
    <property type="evidence" value="ECO:0007669"/>
    <property type="project" value="InterPro"/>
</dbReference>
<dbReference type="GO" id="GO:0046872">
    <property type="term" value="F:metal ion binding"/>
    <property type="evidence" value="ECO:0007669"/>
    <property type="project" value="UniProtKB-UniRule"/>
</dbReference>
<evidence type="ECO:0000256" key="3">
    <source>
        <dbReference type="ARBA" id="ARBA00022553"/>
    </source>
</evidence>
<dbReference type="FunFam" id="3.40.1110.10:FF:000057">
    <property type="entry name" value="Cation-transporting ATPase"/>
    <property type="match status" value="1"/>
</dbReference>
<dbReference type="GO" id="GO:0019829">
    <property type="term" value="F:ATPase-coupled monoatomic cation transmembrane transporter activity"/>
    <property type="evidence" value="ECO:0007669"/>
    <property type="project" value="UniProtKB-UniRule"/>
</dbReference>
<dbReference type="InterPro" id="IPR008250">
    <property type="entry name" value="ATPase_P-typ_transduc_dom_A_sf"/>
</dbReference>
<keyword evidence="10 13" id="KW-1133">Transmembrane helix</keyword>
<dbReference type="GO" id="GO:0015662">
    <property type="term" value="F:P-type ion transporter activity"/>
    <property type="evidence" value="ECO:0007669"/>
    <property type="project" value="InterPro"/>
</dbReference>
<feature type="transmembrane region" description="Helical" evidence="13">
    <location>
        <begin position="207"/>
        <end position="228"/>
    </location>
</feature>
<dbReference type="InterPro" id="IPR023299">
    <property type="entry name" value="ATPase_P-typ_cyto_dom_N"/>
</dbReference>
<dbReference type="PANTHER" id="PTHR45630:SF8">
    <property type="entry name" value="CATION-TRANSPORTING ATPASE"/>
    <property type="match status" value="1"/>
</dbReference>
<feature type="transmembrane region" description="Helical" evidence="13">
    <location>
        <begin position="578"/>
        <end position="602"/>
    </location>
</feature>
<dbReference type="GO" id="GO:0006874">
    <property type="term" value="P:intracellular calcium ion homeostasis"/>
    <property type="evidence" value="ECO:0007669"/>
    <property type="project" value="TreeGrafter"/>
</dbReference>
<evidence type="ECO:0000256" key="11">
    <source>
        <dbReference type="ARBA" id="ARBA00023136"/>
    </source>
</evidence>
<feature type="transmembrane region" description="Helical" evidence="13">
    <location>
        <begin position="1265"/>
        <end position="1282"/>
    </location>
</feature>
<evidence type="ECO:0000256" key="2">
    <source>
        <dbReference type="ARBA" id="ARBA00006000"/>
    </source>
</evidence>
<dbReference type="SFLD" id="SFLDS00003">
    <property type="entry name" value="Haloacid_Dehalogenase"/>
    <property type="match status" value="1"/>
</dbReference>
<feature type="region of interest" description="Disordered" evidence="14">
    <location>
        <begin position="756"/>
        <end position="796"/>
    </location>
</feature>
<dbReference type="SUPFAM" id="SSF81653">
    <property type="entry name" value="Calcium ATPase, transduction domain A"/>
    <property type="match status" value="1"/>
</dbReference>
<dbReference type="InterPro" id="IPR047819">
    <property type="entry name" value="P5A-ATPase_N"/>
</dbReference>
<dbReference type="PANTHER" id="PTHR45630">
    <property type="entry name" value="CATION-TRANSPORTING ATPASE-RELATED"/>
    <property type="match status" value="1"/>
</dbReference>
<evidence type="ECO:0000313" key="17">
    <source>
        <dbReference type="EMBL" id="KAK4543072.1"/>
    </source>
</evidence>
<reference evidence="17 18" key="1">
    <citation type="submission" date="2021-11" db="EMBL/GenBank/DDBJ databases">
        <title>Black yeast isolated from Biological Soil Crust.</title>
        <authorList>
            <person name="Kurbessoian T."/>
        </authorList>
    </citation>
    <scope>NUCLEOTIDE SEQUENCE [LARGE SCALE GENOMIC DNA]</scope>
    <source>
        <strain evidence="17 18">CCFEE 5522</strain>
    </source>
</reference>
<dbReference type="Pfam" id="PF12409">
    <property type="entry name" value="P5-ATPase"/>
    <property type="match status" value="1"/>
</dbReference>
<feature type="compositionally biased region" description="Low complexity" evidence="14">
    <location>
        <begin position="135"/>
        <end position="160"/>
    </location>
</feature>
<keyword evidence="18" id="KW-1185">Reference proteome</keyword>
<dbReference type="SFLD" id="SFLDF00027">
    <property type="entry name" value="p-type_atpase"/>
    <property type="match status" value="1"/>
</dbReference>
<evidence type="ECO:0000259" key="16">
    <source>
        <dbReference type="Pfam" id="PF12409"/>
    </source>
</evidence>
<dbReference type="FunFam" id="3.40.50.1000:FF:000068">
    <property type="entry name" value="Cation-transporting ATPase"/>
    <property type="match status" value="1"/>
</dbReference>
<dbReference type="Gene3D" id="3.40.1110.10">
    <property type="entry name" value="Calcium-transporting ATPase, cytoplasmic domain N"/>
    <property type="match status" value="1"/>
</dbReference>
<dbReference type="SUPFAM" id="SSF56784">
    <property type="entry name" value="HAD-like"/>
    <property type="match status" value="1"/>
</dbReference>
<keyword evidence="8 13" id="KW-0460">Magnesium</keyword>
<evidence type="ECO:0000256" key="6">
    <source>
        <dbReference type="ARBA" id="ARBA00022741"/>
    </source>
</evidence>
<evidence type="ECO:0000256" key="7">
    <source>
        <dbReference type="ARBA" id="ARBA00022840"/>
    </source>
</evidence>
<gene>
    <name evidence="17" type="ORF">LTR36_005849</name>
</gene>
<evidence type="ECO:0000313" key="18">
    <source>
        <dbReference type="Proteomes" id="UP001324427"/>
    </source>
</evidence>
<feature type="region of interest" description="Disordered" evidence="14">
    <location>
        <begin position="43"/>
        <end position="70"/>
    </location>
</feature>
<dbReference type="InterPro" id="IPR018303">
    <property type="entry name" value="ATPase_P-typ_P_site"/>
</dbReference>
<dbReference type="PRINTS" id="PR00119">
    <property type="entry name" value="CATATPASE"/>
</dbReference>
<dbReference type="Gene3D" id="3.40.50.1000">
    <property type="entry name" value="HAD superfamily/HAD-like"/>
    <property type="match status" value="1"/>
</dbReference>
<sequence length="1358" mass="153271">MSRQPSMDGEEWQRRRSALYRRESNMSEASFVQDVEMAQDEVFSGPMSESVPTATSAFSHRRERADSNASFTYYEEDRDFDEEDWAEEAVFDEQDEQDELERQQSLDAADTFLEPEMDAEVDEEDQNGHRPSMQSRKSSGVSRTTKSSRTSRTSRNSRTSAESPLLRRHHSAGSDASGYRTDGRMSQKIYILNEDMTIVVAGFKTSLFGFAAYVCLCILTAGLGWLILRWLPRWYVRLAGKATALGNADWVVIENQWGEMIIQDLTIKEFGQSLSSVFGHNEKSKFRDYEYDEDDDPVMDELKIMDYRYIRFCYHPLKDKFVLGNTWKDPAWTDITTVRGGIDSDEQETRERIFGKNAIDIQQKTTSQLLLDEAFHPFYVFQIASLLLWSLDEYYYYAACIFIISLVSITTTLVETKATMKRLREISRFECDIRVLRAGFWRSVDSSELVPGDVYEVTDPNLGQFPCDSLLLSGDCIVNESMLTGESVPVSKTPAVDETLELLNLSAASIHPDVAKHMLFSGTKIIRARRPQEDKSDEAAALALVVRTGFNTTKGALVRSMLFPKPSGFKFYRDSFRYISVMGGIAGIGFIASLFNFIRLGLAPHLIVVRALDLITIVVPPALPATLTIGTNFALQRLKAKLIFCISPQRVNVGGKIDIMCFDKTGTLTEDGLDVLGVRVVSRPANRFSDLHSDSSALLPGATYERDPTVDYNANKAILYTMATCHSLRVVDDEFLGDPLDLKMFEFTRWQYEEGSERPFGGDDDDDNSLSPSVARPPPGMEFDIDEEQDSPNSKRPIELGVLKSFEFVSHLRRASVVVRQFGEKSGDVYVKGAPEAMKDICRPDSFPPDYDELLAHYTHRGFRVIACASKHIFKLNWLKVQKMKREEAESNLDFVGFIIFENKLKERTTEVIEELTEANIRTVMCTGDNILTAISVARECGVVDRNAHCFVPHFVEGNTHLPLSKLVWESVDNPVYQLDENTLKPLPPPAEHDSSLPYDVSNLRNYSVAVTGDVFRWIVDFASPKVLQEMLVIGQVYARMSPDEKAELIDKLQSIDYCAGFCGDGANDCGALKAADVGISLSEAEASVAAPFTSRVFDISCVPEVIREGRAALVTSFSCFKYMSLYSAIQFTSVSFLYASASNLGDFQFLYIDLLLILPIAIFMGWTGPYPELAKKRPTASLVSRKVLTPLLGQIVLCVTTQLIGWIIVREQPWYQPPVLDKDHSNSRNSENSTLFLLSCYQYILSAVVLSVGPPFRQSMAHNLPFVVTMLVAIAISSYMLFDPAPWLANLMELTWMSVNFRLFILILGVGYFACSYLAERQLFPRMSKWIGKFNQRVRGRQKKRKEYKLILEDMRI</sequence>
<evidence type="ECO:0000256" key="8">
    <source>
        <dbReference type="ARBA" id="ARBA00022842"/>
    </source>
</evidence>
<dbReference type="InterPro" id="IPR001757">
    <property type="entry name" value="P_typ_ATPase"/>
</dbReference>
<dbReference type="Proteomes" id="UP001324427">
    <property type="component" value="Unassembled WGS sequence"/>
</dbReference>
<comment type="catalytic activity">
    <reaction evidence="12 13">
        <text>ATP + H2O = ADP + phosphate + H(+)</text>
        <dbReference type="Rhea" id="RHEA:13065"/>
        <dbReference type="ChEBI" id="CHEBI:15377"/>
        <dbReference type="ChEBI" id="CHEBI:15378"/>
        <dbReference type="ChEBI" id="CHEBI:30616"/>
        <dbReference type="ChEBI" id="CHEBI:43474"/>
        <dbReference type="ChEBI" id="CHEBI:456216"/>
    </reaction>
</comment>
<comment type="similarity">
    <text evidence="2 13">Belongs to the cation transport ATPase (P-type) (TC 3.A.3) family. Type V subfamily.</text>
</comment>
<keyword evidence="6 13" id="KW-0547">Nucleotide-binding</keyword>
<evidence type="ECO:0000256" key="13">
    <source>
        <dbReference type="RuleBase" id="RU362082"/>
    </source>
</evidence>
<dbReference type="SFLD" id="SFLDG00002">
    <property type="entry name" value="C1.7:_P-type_atpase_like"/>
    <property type="match status" value="1"/>
</dbReference>
<organism evidence="17 18">
    <name type="scientific">Oleoguttula mirabilis</name>
    <dbReference type="NCBI Taxonomy" id="1507867"/>
    <lineage>
        <taxon>Eukaryota</taxon>
        <taxon>Fungi</taxon>
        <taxon>Dikarya</taxon>
        <taxon>Ascomycota</taxon>
        <taxon>Pezizomycotina</taxon>
        <taxon>Dothideomycetes</taxon>
        <taxon>Dothideomycetidae</taxon>
        <taxon>Mycosphaerellales</taxon>
        <taxon>Teratosphaeriaceae</taxon>
        <taxon>Oleoguttula</taxon>
    </lineage>
</organism>
<dbReference type="InterPro" id="IPR047821">
    <property type="entry name" value="P5B-type_ATPase"/>
</dbReference>
<feature type="transmembrane region" description="Helical" evidence="13">
    <location>
        <begin position="1148"/>
        <end position="1167"/>
    </location>
</feature>
<dbReference type="InterPro" id="IPR023298">
    <property type="entry name" value="ATPase_P-typ_TM_dom_sf"/>
</dbReference>
<evidence type="ECO:0000259" key="15">
    <source>
        <dbReference type="Pfam" id="PF00122"/>
    </source>
</evidence>
<keyword evidence="9 13" id="KW-1278">Translocase</keyword>
<evidence type="ECO:0000256" key="4">
    <source>
        <dbReference type="ARBA" id="ARBA00022692"/>
    </source>
</evidence>
<dbReference type="InterPro" id="IPR059000">
    <property type="entry name" value="ATPase_P-type_domA"/>
</dbReference>
<evidence type="ECO:0000256" key="5">
    <source>
        <dbReference type="ARBA" id="ARBA00022723"/>
    </source>
</evidence>
<evidence type="ECO:0000256" key="1">
    <source>
        <dbReference type="ARBA" id="ARBA00004141"/>
    </source>
</evidence>
<dbReference type="GO" id="GO:0016020">
    <property type="term" value="C:membrane"/>
    <property type="evidence" value="ECO:0007669"/>
    <property type="project" value="UniProtKB-SubCell"/>
</dbReference>
<feature type="domain" description="P-type ATPase A" evidence="15">
    <location>
        <begin position="434"/>
        <end position="561"/>
    </location>
</feature>
<dbReference type="PROSITE" id="PS00154">
    <property type="entry name" value="ATPASE_E1_E2"/>
    <property type="match status" value="1"/>
</dbReference>
<feature type="transmembrane region" description="Helical" evidence="13">
    <location>
        <begin position="1188"/>
        <end position="1210"/>
    </location>
</feature>
<dbReference type="Pfam" id="PF00122">
    <property type="entry name" value="E1-E2_ATPase"/>
    <property type="match status" value="1"/>
</dbReference>
<feature type="region of interest" description="Disordered" evidence="14">
    <location>
        <begin position="119"/>
        <end position="180"/>
    </location>
</feature>
<proteinExistence type="inferred from homology"/>
<dbReference type="InterPro" id="IPR006544">
    <property type="entry name" value="P-type_TPase_V"/>
</dbReference>
<comment type="caution">
    <text evidence="17">The sequence shown here is derived from an EMBL/GenBank/DDBJ whole genome shotgun (WGS) entry which is preliminary data.</text>
</comment>
<evidence type="ECO:0000256" key="14">
    <source>
        <dbReference type="SAM" id="MobiDB-lite"/>
    </source>
</evidence>
<dbReference type="CDD" id="cd07542">
    <property type="entry name" value="P-type_ATPase_cation"/>
    <property type="match status" value="1"/>
</dbReference>
<keyword evidence="7 13" id="KW-0067">ATP-binding</keyword>
<keyword evidence="5 13" id="KW-0479">Metal-binding</keyword>
<evidence type="ECO:0000256" key="10">
    <source>
        <dbReference type="ARBA" id="ARBA00022989"/>
    </source>
</evidence>
<dbReference type="SUPFAM" id="SSF81665">
    <property type="entry name" value="Calcium ATPase, transmembrane domain M"/>
    <property type="match status" value="1"/>
</dbReference>
<comment type="subcellular location">
    <subcellularLocation>
        <location evidence="1 13">Membrane</location>
        <topology evidence="1 13">Multi-pass membrane protein</topology>
    </subcellularLocation>
</comment>
<dbReference type="Gene3D" id="2.70.150.10">
    <property type="entry name" value="Calcium-transporting ATPase, cytoplasmic transduction domain A"/>
    <property type="match status" value="1"/>
</dbReference>
<protein>
    <recommendedName>
        <fullName evidence="13">Cation-transporting ATPase</fullName>
        <ecNumber evidence="13">7.2.2.-</ecNumber>
    </recommendedName>
</protein>
<keyword evidence="3" id="KW-0597">Phosphoprotein</keyword>
<dbReference type="EMBL" id="JAVFHQ010000035">
    <property type="protein sequence ID" value="KAK4543072.1"/>
    <property type="molecule type" value="Genomic_DNA"/>
</dbReference>
<evidence type="ECO:0000256" key="9">
    <source>
        <dbReference type="ARBA" id="ARBA00022967"/>
    </source>
</evidence>
<dbReference type="FunFam" id="2.70.150.10:FF:000119">
    <property type="entry name" value="Cation-transporting ATPase"/>
    <property type="match status" value="1"/>
</dbReference>
<dbReference type="SUPFAM" id="SSF81660">
    <property type="entry name" value="Metal cation-transporting ATPase, ATP-binding domain N"/>
    <property type="match status" value="1"/>
</dbReference>
<dbReference type="InterPro" id="IPR023214">
    <property type="entry name" value="HAD_sf"/>
</dbReference>
<feature type="transmembrane region" description="Helical" evidence="13">
    <location>
        <begin position="1302"/>
        <end position="1320"/>
    </location>
</feature>
<feature type="transmembrane region" description="Helical" evidence="13">
    <location>
        <begin position="614"/>
        <end position="635"/>
    </location>
</feature>
<keyword evidence="11 13" id="KW-0472">Membrane</keyword>
<dbReference type="EC" id="7.2.2.-" evidence="13"/>
<dbReference type="InterPro" id="IPR036412">
    <property type="entry name" value="HAD-like_sf"/>
</dbReference>